<evidence type="ECO:0000313" key="1">
    <source>
        <dbReference type="EMBL" id="CAI2387651.1"/>
    </source>
</evidence>
<keyword evidence="2" id="KW-1185">Reference proteome</keyword>
<protein>
    <recommendedName>
        <fullName evidence="3">AP2/ERF domain-containing protein</fullName>
    </recommendedName>
</protein>
<evidence type="ECO:0000313" key="2">
    <source>
        <dbReference type="Proteomes" id="UP001295684"/>
    </source>
</evidence>
<gene>
    <name evidence="1" type="ORF">ECRASSUSDP1_LOCUS29285</name>
</gene>
<comment type="caution">
    <text evidence="1">The sequence shown here is derived from an EMBL/GenBank/DDBJ whole genome shotgun (WGS) entry which is preliminary data.</text>
</comment>
<proteinExistence type="predicted"/>
<dbReference type="Proteomes" id="UP001295684">
    <property type="component" value="Unassembled WGS sequence"/>
</dbReference>
<dbReference type="AlphaFoldDB" id="A0AAD2DCX5"/>
<evidence type="ECO:0008006" key="3">
    <source>
        <dbReference type="Google" id="ProtNLM"/>
    </source>
</evidence>
<sequence length="206" mass="24042">MDTFDFRPYKSSIERTFEWQKPQELIFELNPYLDFKPAQNIFKNGLLSQYCDCTESTRKNSNESLNQSLCETKKTSKKSRKAMITDRLNFSINLDSLYTQLDMFGSLDSVVTTGRKKSDRQENRSLRRSSYIGLSKNGHHWQAMISINKRKTYIGTYENQLDGSKAFDFYSILVHGLGAKVNNSYTKEEVLEMIEKFKDPENDNNF</sequence>
<dbReference type="EMBL" id="CAMPGE010030145">
    <property type="protein sequence ID" value="CAI2387651.1"/>
    <property type="molecule type" value="Genomic_DNA"/>
</dbReference>
<reference evidence="1" key="1">
    <citation type="submission" date="2023-07" db="EMBL/GenBank/DDBJ databases">
        <authorList>
            <consortium name="AG Swart"/>
            <person name="Singh M."/>
            <person name="Singh A."/>
            <person name="Seah K."/>
            <person name="Emmerich C."/>
        </authorList>
    </citation>
    <scope>NUCLEOTIDE SEQUENCE</scope>
    <source>
        <strain evidence="1">DP1</strain>
    </source>
</reference>
<name>A0AAD2DCX5_EUPCR</name>
<accession>A0AAD2DCX5</accession>
<organism evidence="1 2">
    <name type="scientific">Euplotes crassus</name>
    <dbReference type="NCBI Taxonomy" id="5936"/>
    <lineage>
        <taxon>Eukaryota</taxon>
        <taxon>Sar</taxon>
        <taxon>Alveolata</taxon>
        <taxon>Ciliophora</taxon>
        <taxon>Intramacronucleata</taxon>
        <taxon>Spirotrichea</taxon>
        <taxon>Hypotrichia</taxon>
        <taxon>Euplotida</taxon>
        <taxon>Euplotidae</taxon>
        <taxon>Moneuplotes</taxon>
    </lineage>
</organism>